<evidence type="ECO:0000313" key="2">
    <source>
        <dbReference type="Proteomes" id="UP000005940"/>
    </source>
</evidence>
<reference evidence="1 2" key="1">
    <citation type="journal article" date="2012" name="J. Bacteriol.">
        <title>Draft genome of Streptomyces tsukubaensis NRRL 18488, the producer of the clinically important immunosuppressant tacrolimus (FK506).</title>
        <authorList>
            <person name="Barreiro C."/>
            <person name="Prieto C."/>
            <person name="Sola-Landa A."/>
            <person name="Solera E."/>
            <person name="Martinez-Castro M."/>
            <person name="Perez-Redondo R."/>
            <person name="Garcia-Estrada C."/>
            <person name="Aparicio J.F."/>
            <person name="Fernandez-Martinez L.T."/>
            <person name="Santos-Aberturas J."/>
            <person name="Salehi-Najafabadi Z."/>
            <person name="Rodriguez-Garcia A."/>
            <person name="Tauch A."/>
            <person name="Martin J.F."/>
        </authorList>
    </citation>
    <scope>NUCLEOTIDE SEQUENCE [LARGE SCALE GENOMIC DNA]</scope>
    <source>
        <strain evidence="2">DSM 42081 / NBRC 108919 / NRRL 18488 / 9993</strain>
    </source>
</reference>
<dbReference type="RefSeq" id="WP_006348535.1">
    <property type="nucleotide sequence ID" value="NZ_CP029159.1"/>
</dbReference>
<sequence length="143" mass="15965">MAEIGKGLDGRGRVTVFHMFTVVFGYTTHHMDERRLGDIGVVGPLTPGVSWQELWRMAAAMNTEGASRDKLARWILLQATRAFVCGSGRIGHYDSRTWKLGPDGHRVRFADAYCNRYGLWTGDLTVAGMASDQVAMRPGLYRM</sequence>
<dbReference type="AlphaFoldDB" id="I2N0P4"/>
<gene>
    <name evidence="1" type="ORF">STSU_020200</name>
</gene>
<protein>
    <submittedName>
        <fullName evidence="1">Uncharacterized protein</fullName>
    </submittedName>
</protein>
<dbReference type="EMBL" id="CP029159">
    <property type="protein sequence ID" value="QKM69140.1"/>
    <property type="molecule type" value="Genomic_DNA"/>
</dbReference>
<organism evidence="1 2">
    <name type="scientific">Streptomyces tsukubensis (strain DSM 42081 / NBRC 108919 / NRRL 18488 / 9993)</name>
    <dbReference type="NCBI Taxonomy" id="1114943"/>
    <lineage>
        <taxon>Bacteria</taxon>
        <taxon>Bacillati</taxon>
        <taxon>Actinomycetota</taxon>
        <taxon>Actinomycetes</taxon>
        <taxon>Kitasatosporales</taxon>
        <taxon>Streptomycetaceae</taxon>
        <taxon>Streptomyces</taxon>
    </lineage>
</organism>
<dbReference type="Proteomes" id="UP000005940">
    <property type="component" value="Chromosome"/>
</dbReference>
<accession>I2N0P4</accession>
<proteinExistence type="predicted"/>
<keyword evidence="2" id="KW-1185">Reference proteome</keyword>
<name>I2N0P4_STRT9</name>
<evidence type="ECO:0000313" key="1">
    <source>
        <dbReference type="EMBL" id="QKM69140.1"/>
    </source>
</evidence>